<dbReference type="Proteomes" id="UP000805193">
    <property type="component" value="Unassembled WGS sequence"/>
</dbReference>
<keyword evidence="2" id="KW-1185">Reference proteome</keyword>
<evidence type="ECO:0000313" key="1">
    <source>
        <dbReference type="EMBL" id="KAG0443352.1"/>
    </source>
</evidence>
<evidence type="ECO:0000313" key="2">
    <source>
        <dbReference type="Proteomes" id="UP000805193"/>
    </source>
</evidence>
<dbReference type="EMBL" id="JABSTQ010003549">
    <property type="protein sequence ID" value="KAG0443352.1"/>
    <property type="molecule type" value="Genomic_DNA"/>
</dbReference>
<sequence>MAMSLAVETLHGMCKAFLDRGAGDPKVDVLGHGSSHLRRSFRFECRSLTGRRRLLPGRSRRLLADCSLPHRSRPFLIRSCLDRSLPCCSRLLLGCNRGLLGYRSALQAHYHPQPCSVPIDRPESADDRPGSKTIRPTSFLYV</sequence>
<organism evidence="1 2">
    <name type="scientific">Ixodes persulcatus</name>
    <name type="common">Taiga tick</name>
    <dbReference type="NCBI Taxonomy" id="34615"/>
    <lineage>
        <taxon>Eukaryota</taxon>
        <taxon>Metazoa</taxon>
        <taxon>Ecdysozoa</taxon>
        <taxon>Arthropoda</taxon>
        <taxon>Chelicerata</taxon>
        <taxon>Arachnida</taxon>
        <taxon>Acari</taxon>
        <taxon>Parasitiformes</taxon>
        <taxon>Ixodida</taxon>
        <taxon>Ixodoidea</taxon>
        <taxon>Ixodidae</taxon>
        <taxon>Ixodinae</taxon>
        <taxon>Ixodes</taxon>
    </lineage>
</organism>
<comment type="caution">
    <text evidence="1">The sequence shown here is derived from an EMBL/GenBank/DDBJ whole genome shotgun (WGS) entry which is preliminary data.</text>
</comment>
<protein>
    <submittedName>
        <fullName evidence="1">Uncharacterized protein</fullName>
    </submittedName>
</protein>
<reference evidence="1 2" key="1">
    <citation type="journal article" date="2020" name="Cell">
        <title>Large-Scale Comparative Analyses of Tick Genomes Elucidate Their Genetic Diversity and Vector Capacities.</title>
        <authorList>
            <consortium name="Tick Genome and Microbiome Consortium (TIGMIC)"/>
            <person name="Jia N."/>
            <person name="Wang J."/>
            <person name="Shi W."/>
            <person name="Du L."/>
            <person name="Sun Y."/>
            <person name="Zhan W."/>
            <person name="Jiang J.F."/>
            <person name="Wang Q."/>
            <person name="Zhang B."/>
            <person name="Ji P."/>
            <person name="Bell-Sakyi L."/>
            <person name="Cui X.M."/>
            <person name="Yuan T.T."/>
            <person name="Jiang B.G."/>
            <person name="Yang W.F."/>
            <person name="Lam T.T."/>
            <person name="Chang Q.C."/>
            <person name="Ding S.J."/>
            <person name="Wang X.J."/>
            <person name="Zhu J.G."/>
            <person name="Ruan X.D."/>
            <person name="Zhao L."/>
            <person name="Wei J.T."/>
            <person name="Ye R.Z."/>
            <person name="Que T.C."/>
            <person name="Du C.H."/>
            <person name="Zhou Y.H."/>
            <person name="Cheng J.X."/>
            <person name="Dai P.F."/>
            <person name="Guo W.B."/>
            <person name="Han X.H."/>
            <person name="Huang E.J."/>
            <person name="Li L.F."/>
            <person name="Wei W."/>
            <person name="Gao Y.C."/>
            <person name="Liu J.Z."/>
            <person name="Shao H.Z."/>
            <person name="Wang X."/>
            <person name="Wang C.C."/>
            <person name="Yang T.C."/>
            <person name="Huo Q.B."/>
            <person name="Li W."/>
            <person name="Chen H.Y."/>
            <person name="Chen S.E."/>
            <person name="Zhou L.G."/>
            <person name="Ni X.B."/>
            <person name="Tian J.H."/>
            <person name="Sheng Y."/>
            <person name="Liu T."/>
            <person name="Pan Y.S."/>
            <person name="Xia L.Y."/>
            <person name="Li J."/>
            <person name="Zhao F."/>
            <person name="Cao W.C."/>
        </authorList>
    </citation>
    <scope>NUCLEOTIDE SEQUENCE [LARGE SCALE GENOMIC DNA]</scope>
    <source>
        <strain evidence="1">Iper-2018</strain>
    </source>
</reference>
<gene>
    <name evidence="1" type="ORF">HPB47_015016</name>
</gene>
<proteinExistence type="predicted"/>
<accession>A0AC60QUP1</accession>
<name>A0AC60QUP1_IXOPE</name>